<reference evidence="14" key="2">
    <citation type="submission" date="2015-03" db="EMBL/GenBank/DDBJ databases">
        <authorList>
            <person name="Murphy D."/>
        </authorList>
    </citation>
    <scope>NUCLEOTIDE SEQUENCE [LARGE SCALE GENOMIC DNA]</scope>
    <source>
        <strain evidence="14">A125KOH2</strain>
    </source>
</reference>
<dbReference type="PROSITE" id="PS50096">
    <property type="entry name" value="IQ"/>
    <property type="match status" value="1"/>
</dbReference>
<dbReference type="EMBL" id="CQAZ01000012">
    <property type="protein sequence ID" value="CNH61951.1"/>
    <property type="molecule type" value="Genomic_DNA"/>
</dbReference>
<dbReference type="PROSITE" id="PS01280">
    <property type="entry name" value="GIDA_1"/>
    <property type="match status" value="1"/>
</dbReference>
<comment type="subunit">
    <text evidence="10 12">Homodimer. Heterotetramer of two MnmE and two MnmG subunits.</text>
</comment>
<reference evidence="15 16" key="1">
    <citation type="submission" date="2015-03" db="EMBL/GenBank/DDBJ databases">
        <authorList>
            <consortium name="Pathogen Informatics"/>
            <person name="Murphy D."/>
        </authorList>
    </citation>
    <scope>NUCLEOTIDE SEQUENCE [LARGE SCALE GENOMIC DNA]</scope>
    <source>
        <strain evidence="16">type strain: CIP110230</strain>
        <strain evidence="15">Type strain: CIP110230</strain>
    </source>
</reference>
<accession>A0A0T9PF39</accession>
<evidence type="ECO:0000256" key="2">
    <source>
        <dbReference type="ARBA" id="ARBA00003717"/>
    </source>
</evidence>
<dbReference type="Gene3D" id="3.50.50.60">
    <property type="entry name" value="FAD/NAD(P)-binding domain"/>
    <property type="match status" value="2"/>
</dbReference>
<dbReference type="GO" id="GO:0050660">
    <property type="term" value="F:flavin adenine dinucleotide binding"/>
    <property type="evidence" value="ECO:0007669"/>
    <property type="project" value="UniProtKB-UniRule"/>
</dbReference>
<evidence type="ECO:0000313" key="15">
    <source>
        <dbReference type="EMBL" id="CRY66557.1"/>
    </source>
</evidence>
<feature type="binding site" evidence="12">
    <location>
        <begin position="273"/>
        <end position="287"/>
    </location>
    <ligand>
        <name>NAD(+)</name>
        <dbReference type="ChEBI" id="CHEBI:57540"/>
    </ligand>
</feature>
<dbReference type="InterPro" id="IPR026904">
    <property type="entry name" value="MnmG_C"/>
</dbReference>
<dbReference type="PANTHER" id="PTHR11806:SF0">
    <property type="entry name" value="PROTEIN MTO1 HOMOLOG, MITOCHONDRIAL"/>
    <property type="match status" value="1"/>
</dbReference>
<dbReference type="InterPro" id="IPR047001">
    <property type="entry name" value="MnmG_C_subdom"/>
</dbReference>
<dbReference type="EMBL" id="CWJL01000007">
    <property type="protein sequence ID" value="CRY66557.1"/>
    <property type="molecule type" value="Genomic_DNA"/>
</dbReference>
<dbReference type="NCBIfam" id="TIGR00136">
    <property type="entry name" value="mnmG_gidA"/>
    <property type="match status" value="1"/>
</dbReference>
<dbReference type="GO" id="GO:0005829">
    <property type="term" value="C:cytosol"/>
    <property type="evidence" value="ECO:0007669"/>
    <property type="project" value="TreeGrafter"/>
</dbReference>
<organism evidence="14 17">
    <name type="scientific">Yersinia pekkanenii</name>
    <dbReference type="NCBI Taxonomy" id="1288385"/>
    <lineage>
        <taxon>Bacteria</taxon>
        <taxon>Pseudomonadati</taxon>
        <taxon>Pseudomonadota</taxon>
        <taxon>Gammaproteobacteria</taxon>
        <taxon>Enterobacterales</taxon>
        <taxon>Yersiniaceae</taxon>
        <taxon>Yersinia</taxon>
    </lineage>
</organism>
<comment type="similarity">
    <text evidence="3 12">Belongs to the MnmG family.</text>
</comment>
<evidence type="ECO:0000256" key="7">
    <source>
        <dbReference type="ARBA" id="ARBA00022694"/>
    </source>
</evidence>
<evidence type="ECO:0000256" key="9">
    <source>
        <dbReference type="ARBA" id="ARBA00023027"/>
    </source>
</evidence>
<keyword evidence="8 12" id="KW-0274">FAD</keyword>
<name>A0A0T9PF39_9GAMM</name>
<dbReference type="InterPro" id="IPR002218">
    <property type="entry name" value="MnmG-rel"/>
</dbReference>
<dbReference type="InterPro" id="IPR036188">
    <property type="entry name" value="FAD/NAD-bd_sf"/>
</dbReference>
<comment type="function">
    <text evidence="2 12">NAD-binding protein involved in the addition of a carboxymethylaminomethyl (cmnm) group at the wobble position (U34) of certain tRNAs, forming tRNA-cmnm(5)s(2)U34.</text>
</comment>
<dbReference type="SMART" id="SM01228">
    <property type="entry name" value="GIDA_assoc_3"/>
    <property type="match status" value="1"/>
</dbReference>
<dbReference type="OrthoDB" id="9815560at2"/>
<dbReference type="Pfam" id="PF21680">
    <property type="entry name" value="GIDA_C_1st"/>
    <property type="match status" value="1"/>
</dbReference>
<evidence type="ECO:0000313" key="14">
    <source>
        <dbReference type="EMBL" id="CNH61951.1"/>
    </source>
</evidence>
<dbReference type="PANTHER" id="PTHR11806">
    <property type="entry name" value="GLUCOSE INHIBITED DIVISION PROTEIN A"/>
    <property type="match status" value="1"/>
</dbReference>
<dbReference type="InterPro" id="IPR049312">
    <property type="entry name" value="GIDA_C_N"/>
</dbReference>
<dbReference type="InterPro" id="IPR020595">
    <property type="entry name" value="MnmG-rel_CS"/>
</dbReference>
<dbReference type="GO" id="GO:0030488">
    <property type="term" value="P:tRNA methylation"/>
    <property type="evidence" value="ECO:0007669"/>
    <property type="project" value="TreeGrafter"/>
</dbReference>
<evidence type="ECO:0000256" key="12">
    <source>
        <dbReference type="HAMAP-Rule" id="MF_00129"/>
    </source>
</evidence>
<dbReference type="STRING" id="1288385.ERS137968_01892"/>
<evidence type="ECO:0000256" key="4">
    <source>
        <dbReference type="ARBA" id="ARBA00020461"/>
    </source>
</evidence>
<evidence type="ECO:0000256" key="3">
    <source>
        <dbReference type="ARBA" id="ARBA00007653"/>
    </source>
</evidence>
<dbReference type="Proteomes" id="UP000044625">
    <property type="component" value="Unassembled WGS sequence"/>
</dbReference>
<keyword evidence="7 12" id="KW-0819">tRNA processing</keyword>
<keyword evidence="5 12" id="KW-0963">Cytoplasm</keyword>
<evidence type="ECO:0000256" key="6">
    <source>
        <dbReference type="ARBA" id="ARBA00022630"/>
    </source>
</evidence>
<feature type="binding site" evidence="12">
    <location>
        <position position="370"/>
    </location>
    <ligand>
        <name>FAD</name>
        <dbReference type="ChEBI" id="CHEBI:57692"/>
    </ligand>
</feature>
<dbReference type="Proteomes" id="UP000045840">
    <property type="component" value="Unassembled WGS sequence"/>
</dbReference>
<dbReference type="Gene3D" id="1.10.150.570">
    <property type="entry name" value="GidA associated domain, C-terminal subdomain"/>
    <property type="match status" value="1"/>
</dbReference>
<keyword evidence="9 12" id="KW-0520">NAD</keyword>
<feature type="domain" description="tRNA uridine 5-carboxymethylaminomethyl modification enzyme C-terminal subdomain" evidence="13">
    <location>
        <begin position="546"/>
        <end position="617"/>
    </location>
</feature>
<evidence type="ECO:0000256" key="8">
    <source>
        <dbReference type="ARBA" id="ARBA00022827"/>
    </source>
</evidence>
<feature type="binding site" evidence="12">
    <location>
        <position position="180"/>
    </location>
    <ligand>
        <name>FAD</name>
        <dbReference type="ChEBI" id="CHEBI:57692"/>
    </ligand>
</feature>
<dbReference type="FunFam" id="3.50.50.60:FF:000002">
    <property type="entry name" value="tRNA uridine 5-carboxymethylaminomethyl modification enzyme MnmG"/>
    <property type="match status" value="1"/>
</dbReference>
<dbReference type="FunFam" id="1.10.150.570:FF:000001">
    <property type="entry name" value="tRNA uridine 5-carboxymethylaminomethyl modification enzyme MnmG"/>
    <property type="match status" value="1"/>
</dbReference>
<dbReference type="Gene3D" id="1.10.10.1800">
    <property type="entry name" value="tRNA uridine 5-carboxymethylaminomethyl modification enzyme MnmG/GidA"/>
    <property type="match status" value="1"/>
</dbReference>
<comment type="cofactor">
    <cofactor evidence="1 12">
        <name>FAD</name>
        <dbReference type="ChEBI" id="CHEBI:57692"/>
    </cofactor>
</comment>
<keyword evidence="16" id="KW-1185">Reference proteome</keyword>
<evidence type="ECO:0000256" key="5">
    <source>
        <dbReference type="ARBA" id="ARBA00022490"/>
    </source>
</evidence>
<protein>
    <recommendedName>
        <fullName evidence="4 12">tRNA uridine 5-carboxymethylaminomethyl modification enzyme MnmG</fullName>
    </recommendedName>
    <alternativeName>
        <fullName evidence="11 12">Glucose-inhibited division protein A</fullName>
    </alternativeName>
</protein>
<evidence type="ECO:0000256" key="1">
    <source>
        <dbReference type="ARBA" id="ARBA00001974"/>
    </source>
</evidence>
<reference evidence="17" key="3">
    <citation type="submission" date="2015-03" db="EMBL/GenBank/DDBJ databases">
        <authorList>
            <consortium name="Pathogen Informatics"/>
        </authorList>
    </citation>
    <scope>NUCLEOTIDE SEQUENCE [LARGE SCALE GENOMIC DNA]</scope>
    <source>
        <strain evidence="17">A125KOH2</strain>
    </source>
</reference>
<dbReference type="PROSITE" id="PS01281">
    <property type="entry name" value="GIDA_2"/>
    <property type="match status" value="1"/>
</dbReference>
<dbReference type="InterPro" id="IPR040131">
    <property type="entry name" value="MnmG_N"/>
</dbReference>
<feature type="binding site" evidence="12">
    <location>
        <position position="125"/>
    </location>
    <ligand>
        <name>FAD</name>
        <dbReference type="ChEBI" id="CHEBI:57692"/>
    </ligand>
</feature>
<dbReference type="HAMAP" id="MF_00129">
    <property type="entry name" value="MnmG_GidA"/>
    <property type="match status" value="1"/>
</dbReference>
<evidence type="ECO:0000313" key="17">
    <source>
        <dbReference type="Proteomes" id="UP000045840"/>
    </source>
</evidence>
<evidence type="ECO:0000259" key="13">
    <source>
        <dbReference type="SMART" id="SM01228"/>
    </source>
</evidence>
<dbReference type="SUPFAM" id="SSF51905">
    <property type="entry name" value="FAD/NAD(P)-binding domain"/>
    <property type="match status" value="1"/>
</dbReference>
<evidence type="ECO:0000256" key="10">
    <source>
        <dbReference type="ARBA" id="ARBA00025948"/>
    </source>
</evidence>
<dbReference type="GO" id="GO:0002098">
    <property type="term" value="P:tRNA wobble uridine modification"/>
    <property type="evidence" value="ECO:0007669"/>
    <property type="project" value="InterPro"/>
</dbReference>
<feature type="binding site" evidence="12">
    <location>
        <begin position="13"/>
        <end position="18"/>
    </location>
    <ligand>
        <name>FAD</name>
        <dbReference type="ChEBI" id="CHEBI:57692"/>
    </ligand>
</feature>
<dbReference type="InterPro" id="IPR004416">
    <property type="entry name" value="MnmG"/>
</dbReference>
<dbReference type="FunFam" id="3.50.50.60:FF:000010">
    <property type="entry name" value="tRNA uridine 5-carboxymethylaminomethyl modification enzyme MnmG"/>
    <property type="match status" value="1"/>
</dbReference>
<comment type="subcellular location">
    <subcellularLocation>
        <location evidence="12">Cytoplasm</location>
    </subcellularLocation>
</comment>
<dbReference type="Pfam" id="PF01134">
    <property type="entry name" value="GIDA"/>
    <property type="match status" value="1"/>
</dbReference>
<dbReference type="AlphaFoldDB" id="A0A0T9PF39"/>
<keyword evidence="6 12" id="KW-0285">Flavoprotein</keyword>
<dbReference type="InterPro" id="IPR044920">
    <property type="entry name" value="MnmG_C_subdom_sf"/>
</dbReference>
<proteinExistence type="inferred from homology"/>
<dbReference type="Pfam" id="PF13932">
    <property type="entry name" value="SAM_GIDA_C"/>
    <property type="match status" value="1"/>
</dbReference>
<sequence length="629" mass="69801">MFYPDQFDVIIIGGGHAGTEAAMAAARMGRQTLLLTHNIDTLGQMSCNPAIGGIGKGHLVKEIDALGGLMAMATDQAGIQFRILNASKGPAVRATRAQADRVLYRLAVRTALENQPNLTLFQQPVEDLIVENDRVVGAVTQMGLKFRAKAVVLTVGTFLDGKIHIGLENYSGGRAGDPPSISLSQRLRELPLRVNRLKTGTPPRIDARTIDFSQLAPQLGDTPIPVFSFLGNAAQHPEQMACHITYTNEKTHDVIRNNLDRSPMYTGIIEGIGPRYCPSIEDKVMRFADRNSHQIFLEPEGLTSNEIYPNGISTSLPFDVQMQIVRSMKGLENARIIRPGYAIEYDFFDPRDLKPTLESKYIHGLFFAGQINGTTGYEEAAAQGLLAGLNAGRFANDEDGWSPRRDEAYLGVLVDDLSTLGTKEPYRMFTSRAEYRLMLREDNADLRLTEMGRKLGLVNDARWAHYSQKVEQIEKERQRLRDIWVHPHSDNVSEINALLKAPLSKEANGEELLRRPEIDYRLLTALPSFGPALTDPQAAGQVEIQVKYEGYIARQQEEIEKQLRNENTLLPVDLDYSQVSGLSNEVIAKLNDHKPNSIGQASRISGITPAAISILLVWLKKQGLLRRSA</sequence>
<evidence type="ECO:0000256" key="11">
    <source>
        <dbReference type="ARBA" id="ARBA00031800"/>
    </source>
</evidence>
<gene>
    <name evidence="12 14" type="primary">gidA</name>
    <name evidence="12" type="synonym">mnmG</name>
    <name evidence="14" type="ORF">ERS008529_01696</name>
    <name evidence="15" type="ORF">ERS137968_01892</name>
</gene>
<dbReference type="RefSeq" id="WP_049612275.1">
    <property type="nucleotide sequence ID" value="NZ_CAWMMU010000007.1"/>
</dbReference>
<evidence type="ECO:0000313" key="16">
    <source>
        <dbReference type="Proteomes" id="UP000044625"/>
    </source>
</evidence>
<dbReference type="FunFam" id="1.10.10.1800:FF:000001">
    <property type="entry name" value="tRNA uridine 5-carboxymethylaminomethyl modification enzyme MnmG"/>
    <property type="match status" value="1"/>
</dbReference>